<evidence type="ECO:0000313" key="1">
    <source>
        <dbReference type="EMBL" id="KAL0952112.1"/>
    </source>
</evidence>
<protein>
    <submittedName>
        <fullName evidence="1">Uncharacterized protein</fullName>
    </submittedName>
</protein>
<keyword evidence="2" id="KW-1185">Reference proteome</keyword>
<dbReference type="Proteomes" id="UP001556367">
    <property type="component" value="Unassembled WGS sequence"/>
</dbReference>
<evidence type="ECO:0000313" key="2">
    <source>
        <dbReference type="Proteomes" id="UP001556367"/>
    </source>
</evidence>
<gene>
    <name evidence="1" type="ORF">HGRIS_008742</name>
</gene>
<sequence>MITAKVLQGQRTVPYHIASPSWSNRFNAGLSVTVDPSTGLSRSSNFLNCSVGPICRVSRASSGPRESRRRLTHLAVSLEADPPITKIASDMRWHRIQPTWWKAHGLAHH</sequence>
<accession>A0ABR3J9E8</accession>
<dbReference type="EMBL" id="JASNQZ010000011">
    <property type="protein sequence ID" value="KAL0952112.1"/>
    <property type="molecule type" value="Genomic_DNA"/>
</dbReference>
<proteinExistence type="predicted"/>
<reference evidence="2" key="1">
    <citation type="submission" date="2024-06" db="EMBL/GenBank/DDBJ databases">
        <title>Multi-omics analyses provide insights into the biosynthesis of the anticancer antibiotic pleurotin in Hohenbuehelia grisea.</title>
        <authorList>
            <person name="Weaver J.A."/>
            <person name="Alberti F."/>
        </authorList>
    </citation>
    <scope>NUCLEOTIDE SEQUENCE [LARGE SCALE GENOMIC DNA]</scope>
    <source>
        <strain evidence="2">T-177</strain>
    </source>
</reference>
<name>A0ABR3J9E8_9AGAR</name>
<comment type="caution">
    <text evidence="1">The sequence shown here is derived from an EMBL/GenBank/DDBJ whole genome shotgun (WGS) entry which is preliminary data.</text>
</comment>
<organism evidence="1 2">
    <name type="scientific">Hohenbuehelia grisea</name>
    <dbReference type="NCBI Taxonomy" id="104357"/>
    <lineage>
        <taxon>Eukaryota</taxon>
        <taxon>Fungi</taxon>
        <taxon>Dikarya</taxon>
        <taxon>Basidiomycota</taxon>
        <taxon>Agaricomycotina</taxon>
        <taxon>Agaricomycetes</taxon>
        <taxon>Agaricomycetidae</taxon>
        <taxon>Agaricales</taxon>
        <taxon>Pleurotineae</taxon>
        <taxon>Pleurotaceae</taxon>
        <taxon>Hohenbuehelia</taxon>
    </lineage>
</organism>